<dbReference type="Pfam" id="PF00067">
    <property type="entry name" value="p450"/>
    <property type="match status" value="2"/>
</dbReference>
<feature type="transmembrane region" description="Helical" evidence="8">
    <location>
        <begin position="6"/>
        <end position="25"/>
    </location>
</feature>
<organism evidence="9 10">
    <name type="scientific">Diatrype stigma</name>
    <dbReference type="NCBI Taxonomy" id="117547"/>
    <lineage>
        <taxon>Eukaryota</taxon>
        <taxon>Fungi</taxon>
        <taxon>Dikarya</taxon>
        <taxon>Ascomycota</taxon>
        <taxon>Pezizomycotina</taxon>
        <taxon>Sordariomycetes</taxon>
        <taxon>Xylariomycetidae</taxon>
        <taxon>Xylariales</taxon>
        <taxon>Diatrypaceae</taxon>
        <taxon>Diatrype</taxon>
    </lineage>
</organism>
<keyword evidence="4 5" id="KW-0408">Iron</keyword>
<evidence type="ECO:0000256" key="6">
    <source>
        <dbReference type="RuleBase" id="RU000461"/>
    </source>
</evidence>
<dbReference type="GO" id="GO:0020037">
    <property type="term" value="F:heme binding"/>
    <property type="evidence" value="ECO:0007669"/>
    <property type="project" value="InterPro"/>
</dbReference>
<keyword evidence="3 5" id="KW-0479">Metal-binding</keyword>
<accession>A0AAN9U9Z2</accession>
<evidence type="ECO:0000313" key="9">
    <source>
        <dbReference type="EMBL" id="KAK7744026.1"/>
    </source>
</evidence>
<dbReference type="CDD" id="cd11070">
    <property type="entry name" value="CYP56-like"/>
    <property type="match status" value="1"/>
</dbReference>
<keyword evidence="8" id="KW-1133">Transmembrane helix</keyword>
<feature type="compositionally biased region" description="Acidic residues" evidence="7">
    <location>
        <begin position="527"/>
        <end position="540"/>
    </location>
</feature>
<dbReference type="AlphaFoldDB" id="A0AAN9U9Z2"/>
<feature type="region of interest" description="Disordered" evidence="7">
    <location>
        <begin position="470"/>
        <end position="541"/>
    </location>
</feature>
<evidence type="ECO:0000256" key="2">
    <source>
        <dbReference type="ARBA" id="ARBA00022617"/>
    </source>
</evidence>
<dbReference type="PROSITE" id="PS00086">
    <property type="entry name" value="CYTOCHROME_P450"/>
    <property type="match status" value="1"/>
</dbReference>
<comment type="caution">
    <text evidence="9">The sequence shown here is derived from an EMBL/GenBank/DDBJ whole genome shotgun (WGS) entry which is preliminary data.</text>
</comment>
<evidence type="ECO:0000313" key="10">
    <source>
        <dbReference type="Proteomes" id="UP001320420"/>
    </source>
</evidence>
<keyword evidence="2 5" id="KW-0349">Heme</keyword>
<dbReference type="GO" id="GO:0004497">
    <property type="term" value="F:monooxygenase activity"/>
    <property type="evidence" value="ECO:0007669"/>
    <property type="project" value="UniProtKB-KW"/>
</dbReference>
<dbReference type="EMBL" id="JAKJXP020000125">
    <property type="protein sequence ID" value="KAK7744026.1"/>
    <property type="molecule type" value="Genomic_DNA"/>
</dbReference>
<sequence length="671" mass="74056">MVLAKILWLAAIIFAWACYKVAAGYRRNIALAKRSGLPYYIVPLNPINILAQLTHSIWVPIWQLLPKRYWETVSDACVPDWQYRHVHGTFEKLGDTFFLVAPFRLLLHTASAEAISQFTSRREAFPKPLENYTILSMFGENVVTTEGAVWRMHRKVTSASFNEKNAALVFKVAIEQAQGMVEYWLQRKATDKVATVEQDTMALTLNIIGYVGFGLRLLWPGQALPANADPRLAKYASLDVPPGHSLSFKESIAGVLDYLMVLLVTPSAIINYLPFKVLRLAREARDNFTTYMREFLADKVEDVRQGEREVGLDIMRSLVATSYQNGEAQAGPGPSKSKGVVNTKLTDDEIIGNAFIMFLAGHETSANILHFALLELANNPGAQRHLQRDIDAILGSSDPSTWEYEEKANAMMASMLGATMNETLRLMPPVVEVPKMVSSAQDQVITLDGEKHTLPRGTYIGLNVASVQRNPRYWPSKPSRNGGGGGGSDDAPTTDLNDWVPERWFRSNLQDEQPLTGGGAADTTTTTDDDGDGDGDDDDAVIVGPDGATTTSSSRAQLFRPVRGSFIPFSDGARSCLGRRIAQIEIIATLAVILQQYSVENAVDEWASDEEVGRMGRGERAAVYRKATARSRQTLRGATSLITLKLHGGKSVPVRMARRGEERFVSWMDAA</sequence>
<dbReference type="PRINTS" id="PR00463">
    <property type="entry name" value="EP450I"/>
</dbReference>
<dbReference type="PRINTS" id="PR00385">
    <property type="entry name" value="P450"/>
</dbReference>
<dbReference type="PANTHER" id="PTHR24305">
    <property type="entry name" value="CYTOCHROME P450"/>
    <property type="match status" value="1"/>
</dbReference>
<comment type="cofactor">
    <cofactor evidence="1 5">
        <name>heme</name>
        <dbReference type="ChEBI" id="CHEBI:30413"/>
    </cofactor>
</comment>
<keyword evidence="8" id="KW-0472">Membrane</keyword>
<keyword evidence="8" id="KW-0812">Transmembrane</keyword>
<evidence type="ECO:0008006" key="11">
    <source>
        <dbReference type="Google" id="ProtNLM"/>
    </source>
</evidence>
<dbReference type="GO" id="GO:0016705">
    <property type="term" value="F:oxidoreductase activity, acting on paired donors, with incorporation or reduction of molecular oxygen"/>
    <property type="evidence" value="ECO:0007669"/>
    <property type="project" value="InterPro"/>
</dbReference>
<comment type="similarity">
    <text evidence="6">Belongs to the cytochrome P450 family.</text>
</comment>
<feature type="binding site" description="axial binding residue" evidence="5">
    <location>
        <position position="576"/>
    </location>
    <ligand>
        <name>heme</name>
        <dbReference type="ChEBI" id="CHEBI:30413"/>
    </ligand>
    <ligandPart>
        <name>Fe</name>
        <dbReference type="ChEBI" id="CHEBI:18248"/>
    </ligandPart>
</feature>
<dbReference type="PANTHER" id="PTHR24305:SF223">
    <property type="entry name" value="CYTOCHROME P450-DIT2"/>
    <property type="match status" value="1"/>
</dbReference>
<dbReference type="GO" id="GO:0005506">
    <property type="term" value="F:iron ion binding"/>
    <property type="evidence" value="ECO:0007669"/>
    <property type="project" value="InterPro"/>
</dbReference>
<evidence type="ECO:0000256" key="3">
    <source>
        <dbReference type="ARBA" id="ARBA00022723"/>
    </source>
</evidence>
<evidence type="ECO:0000256" key="4">
    <source>
        <dbReference type="ARBA" id="ARBA00023004"/>
    </source>
</evidence>
<evidence type="ECO:0000256" key="8">
    <source>
        <dbReference type="SAM" id="Phobius"/>
    </source>
</evidence>
<evidence type="ECO:0000256" key="1">
    <source>
        <dbReference type="ARBA" id="ARBA00001971"/>
    </source>
</evidence>
<dbReference type="InterPro" id="IPR017972">
    <property type="entry name" value="Cyt_P450_CS"/>
</dbReference>
<protein>
    <recommendedName>
        <fullName evidence="11">Cytochrome P450</fullName>
    </recommendedName>
</protein>
<evidence type="ECO:0000256" key="5">
    <source>
        <dbReference type="PIRSR" id="PIRSR602401-1"/>
    </source>
</evidence>
<dbReference type="InterPro" id="IPR001128">
    <property type="entry name" value="Cyt_P450"/>
</dbReference>
<dbReference type="InterPro" id="IPR036396">
    <property type="entry name" value="Cyt_P450_sf"/>
</dbReference>
<reference evidence="9 10" key="1">
    <citation type="submission" date="2024-02" db="EMBL/GenBank/DDBJ databases">
        <title>De novo assembly and annotation of 12 fungi associated with fruit tree decline syndrome in Ontario, Canada.</title>
        <authorList>
            <person name="Sulman M."/>
            <person name="Ellouze W."/>
            <person name="Ilyukhin E."/>
        </authorList>
    </citation>
    <scope>NUCLEOTIDE SEQUENCE [LARGE SCALE GENOMIC DNA]</scope>
    <source>
        <strain evidence="9 10">M11/M66-122</strain>
    </source>
</reference>
<proteinExistence type="inferred from homology"/>
<keyword evidence="10" id="KW-1185">Reference proteome</keyword>
<name>A0AAN9U9Z2_9PEZI</name>
<dbReference type="InterPro" id="IPR050121">
    <property type="entry name" value="Cytochrome_P450_monoxygenase"/>
</dbReference>
<evidence type="ECO:0000256" key="7">
    <source>
        <dbReference type="SAM" id="MobiDB-lite"/>
    </source>
</evidence>
<gene>
    <name evidence="9" type="ORF">SLS62_010326</name>
</gene>
<dbReference type="SUPFAM" id="SSF48264">
    <property type="entry name" value="Cytochrome P450"/>
    <property type="match status" value="1"/>
</dbReference>
<dbReference type="Proteomes" id="UP001320420">
    <property type="component" value="Unassembled WGS sequence"/>
</dbReference>
<keyword evidence="6" id="KW-0560">Oxidoreductase</keyword>
<dbReference type="Gene3D" id="1.10.630.10">
    <property type="entry name" value="Cytochrome P450"/>
    <property type="match status" value="1"/>
</dbReference>
<keyword evidence="6" id="KW-0503">Monooxygenase</keyword>
<dbReference type="InterPro" id="IPR002401">
    <property type="entry name" value="Cyt_P450_E_grp-I"/>
</dbReference>